<comment type="function">
    <text evidence="2">Antitoxin component of a type II toxin-antitoxin (TA) system.</text>
</comment>
<dbReference type="SUPFAM" id="SSF143120">
    <property type="entry name" value="YefM-like"/>
    <property type="match status" value="1"/>
</dbReference>
<dbReference type="eggNOG" id="COG2161">
    <property type="taxonomic scope" value="Bacteria"/>
</dbReference>
<evidence type="ECO:0000313" key="4">
    <source>
        <dbReference type="Proteomes" id="UP000001036"/>
    </source>
</evidence>
<protein>
    <recommendedName>
        <fullName evidence="2">Antitoxin</fullName>
    </recommendedName>
</protein>
<dbReference type="InterPro" id="IPR006442">
    <property type="entry name" value="Antitoxin_Phd/YefM"/>
</dbReference>
<dbReference type="Gene3D" id="3.40.1620.10">
    <property type="entry name" value="YefM-like domain"/>
    <property type="match status" value="1"/>
</dbReference>
<dbReference type="InterPro" id="IPR051405">
    <property type="entry name" value="phD/YefM_antitoxin"/>
</dbReference>
<accession>B3PHY3</accession>
<dbReference type="Proteomes" id="UP000001036">
    <property type="component" value="Chromosome"/>
</dbReference>
<dbReference type="EMBL" id="CP000934">
    <property type="protein sequence ID" value="ACE85109.1"/>
    <property type="molecule type" value="Genomic_DNA"/>
</dbReference>
<reference evidence="3 4" key="1">
    <citation type="journal article" date="2008" name="J. Bacteriol.">
        <title>Insights into plant cell wall degradation from the genome sequence of the soil bacterium Cellvibrio japonicus.</title>
        <authorList>
            <person name="Deboy R.T."/>
            <person name="Mongodin E.F."/>
            <person name="Fouts D.E."/>
            <person name="Tailford L.E."/>
            <person name="Khouri H."/>
            <person name="Emerson J.B."/>
            <person name="Mohamoud Y."/>
            <person name="Watkins K."/>
            <person name="Henrissat B."/>
            <person name="Gilbert H.J."/>
            <person name="Nelson K.E."/>
        </authorList>
    </citation>
    <scope>NUCLEOTIDE SEQUENCE [LARGE SCALE GENOMIC DNA]</scope>
    <source>
        <strain evidence="3 4">Ueda107</strain>
    </source>
</reference>
<dbReference type="STRING" id="498211.CJA_3726"/>
<dbReference type="InterPro" id="IPR036165">
    <property type="entry name" value="YefM-like_sf"/>
</dbReference>
<comment type="similarity">
    <text evidence="1 2">Belongs to the phD/YefM antitoxin family.</text>
</comment>
<organism evidence="3 4">
    <name type="scientific">Cellvibrio japonicus (strain Ueda107)</name>
    <name type="common">Pseudomonas fluorescens subsp. cellulosa</name>
    <dbReference type="NCBI Taxonomy" id="498211"/>
    <lineage>
        <taxon>Bacteria</taxon>
        <taxon>Pseudomonadati</taxon>
        <taxon>Pseudomonadota</taxon>
        <taxon>Gammaproteobacteria</taxon>
        <taxon>Cellvibrionales</taxon>
        <taxon>Cellvibrionaceae</taxon>
        <taxon>Cellvibrio</taxon>
    </lineage>
</organism>
<dbReference type="AlphaFoldDB" id="B3PHY3"/>
<dbReference type="PANTHER" id="PTHR33713">
    <property type="entry name" value="ANTITOXIN YAFN-RELATED"/>
    <property type="match status" value="1"/>
</dbReference>
<evidence type="ECO:0000313" key="3">
    <source>
        <dbReference type="EMBL" id="ACE85109.1"/>
    </source>
</evidence>
<dbReference type="KEGG" id="cja:CJA_3726"/>
<dbReference type="PANTHER" id="PTHR33713:SF3">
    <property type="entry name" value="ANTITOXIN"/>
    <property type="match status" value="1"/>
</dbReference>
<dbReference type="NCBIfam" id="TIGR01552">
    <property type="entry name" value="phd_fam"/>
    <property type="match status" value="1"/>
</dbReference>
<gene>
    <name evidence="3" type="ordered locus">CJA_3726</name>
</gene>
<evidence type="ECO:0000256" key="1">
    <source>
        <dbReference type="ARBA" id="ARBA00009981"/>
    </source>
</evidence>
<name>B3PHY3_CELJU</name>
<evidence type="ECO:0000256" key="2">
    <source>
        <dbReference type="RuleBase" id="RU362080"/>
    </source>
</evidence>
<dbReference type="Pfam" id="PF02604">
    <property type="entry name" value="PhdYeFM_antitox"/>
    <property type="match status" value="1"/>
</dbReference>
<sequence>MLSSLGSAIITSVKSDTIVSLFALFRMLFMKVELVTNLKRQATKILADLHTSKEPVLITEHGQPSAYLVDVADYEFMQRRLELLEGLSRGERAVLEGRTYNLNEARERLSKWLR</sequence>
<keyword evidence="4" id="KW-1185">Reference proteome</keyword>
<dbReference type="HOGENOM" id="CLU_166037_5_0_6"/>
<proteinExistence type="inferred from homology"/>